<dbReference type="Gene3D" id="3.30.1540.20">
    <property type="entry name" value="MutL, C-terminal domain, dimerisation subdomain"/>
    <property type="match status" value="1"/>
</dbReference>
<name>A0A9D0ZGG9_9FIRM</name>
<keyword evidence="8" id="KW-0540">Nuclease</keyword>
<gene>
    <name evidence="4 8" type="primary">mutL</name>
    <name evidence="8" type="ORF">IAD32_00315</name>
</gene>
<dbReference type="NCBIfam" id="TIGR00585">
    <property type="entry name" value="mutl"/>
    <property type="match status" value="1"/>
</dbReference>
<dbReference type="InterPro" id="IPR036890">
    <property type="entry name" value="HATPase_C_sf"/>
</dbReference>
<evidence type="ECO:0000256" key="3">
    <source>
        <dbReference type="ARBA" id="ARBA00023204"/>
    </source>
</evidence>
<dbReference type="EMBL" id="DVFW01000003">
    <property type="protein sequence ID" value="HIQ79712.1"/>
    <property type="molecule type" value="Genomic_DNA"/>
</dbReference>
<dbReference type="GO" id="GO:0004519">
    <property type="term" value="F:endonuclease activity"/>
    <property type="evidence" value="ECO:0007669"/>
    <property type="project" value="UniProtKB-KW"/>
</dbReference>
<evidence type="ECO:0000256" key="2">
    <source>
        <dbReference type="ARBA" id="ARBA00022763"/>
    </source>
</evidence>
<dbReference type="InterPro" id="IPR014721">
    <property type="entry name" value="Ribsml_uS5_D2-typ_fold_subgr"/>
</dbReference>
<reference evidence="8" key="1">
    <citation type="submission" date="2020-10" db="EMBL/GenBank/DDBJ databases">
        <authorList>
            <person name="Gilroy R."/>
        </authorList>
    </citation>
    <scope>NUCLEOTIDE SEQUENCE</scope>
    <source>
        <strain evidence="8">ChiSjej1B19-3389</strain>
    </source>
</reference>
<dbReference type="PANTHER" id="PTHR10073">
    <property type="entry name" value="DNA MISMATCH REPAIR PROTEIN MLH, PMS, MUTL"/>
    <property type="match status" value="1"/>
</dbReference>
<dbReference type="GO" id="GO:0016887">
    <property type="term" value="F:ATP hydrolysis activity"/>
    <property type="evidence" value="ECO:0007669"/>
    <property type="project" value="InterPro"/>
</dbReference>
<dbReference type="InterPro" id="IPR020568">
    <property type="entry name" value="Ribosomal_Su5_D2-typ_SF"/>
</dbReference>
<evidence type="ECO:0000313" key="9">
    <source>
        <dbReference type="Proteomes" id="UP000886787"/>
    </source>
</evidence>
<keyword evidence="8" id="KW-0255">Endonuclease</keyword>
<feature type="domain" description="DNA mismatch repair protein S5" evidence="7">
    <location>
        <begin position="209"/>
        <end position="327"/>
    </location>
</feature>
<dbReference type="HAMAP" id="MF_00149">
    <property type="entry name" value="DNA_mis_repair"/>
    <property type="match status" value="1"/>
</dbReference>
<dbReference type="InterPro" id="IPR038973">
    <property type="entry name" value="MutL/Mlh/Pms-like"/>
</dbReference>
<dbReference type="AlphaFoldDB" id="A0A9D0ZGG9"/>
<feature type="domain" description="MutL C-terminal dimerisation" evidence="6">
    <location>
        <begin position="480"/>
        <end position="621"/>
    </location>
</feature>
<dbReference type="PANTHER" id="PTHR10073:SF12">
    <property type="entry name" value="DNA MISMATCH REPAIR PROTEIN MLH1"/>
    <property type="match status" value="1"/>
</dbReference>
<dbReference type="GO" id="GO:0005524">
    <property type="term" value="F:ATP binding"/>
    <property type="evidence" value="ECO:0007669"/>
    <property type="project" value="InterPro"/>
</dbReference>
<dbReference type="GO" id="GO:0006298">
    <property type="term" value="P:mismatch repair"/>
    <property type="evidence" value="ECO:0007669"/>
    <property type="project" value="UniProtKB-UniRule"/>
</dbReference>
<protein>
    <recommendedName>
        <fullName evidence="4">DNA mismatch repair protein MutL</fullName>
    </recommendedName>
</protein>
<reference evidence="8" key="2">
    <citation type="journal article" date="2021" name="PeerJ">
        <title>Extensive microbial diversity within the chicken gut microbiome revealed by metagenomics and culture.</title>
        <authorList>
            <person name="Gilroy R."/>
            <person name="Ravi A."/>
            <person name="Getino M."/>
            <person name="Pursley I."/>
            <person name="Horton D.L."/>
            <person name="Alikhan N.F."/>
            <person name="Baker D."/>
            <person name="Gharbi K."/>
            <person name="Hall N."/>
            <person name="Watson M."/>
            <person name="Adriaenssens E.M."/>
            <person name="Foster-Nyarko E."/>
            <person name="Jarju S."/>
            <person name="Secka A."/>
            <person name="Antonio M."/>
            <person name="Oren A."/>
            <person name="Chaudhuri R.R."/>
            <person name="La Ragione R."/>
            <person name="Hildebrand F."/>
            <person name="Pallen M.J."/>
        </authorList>
    </citation>
    <scope>NUCLEOTIDE SEQUENCE</scope>
    <source>
        <strain evidence="8">ChiSjej1B19-3389</strain>
    </source>
</reference>
<dbReference type="Pfam" id="PF08676">
    <property type="entry name" value="MutL_C"/>
    <property type="match status" value="1"/>
</dbReference>
<dbReference type="GO" id="GO:0030983">
    <property type="term" value="F:mismatched DNA binding"/>
    <property type="evidence" value="ECO:0007669"/>
    <property type="project" value="InterPro"/>
</dbReference>
<dbReference type="InterPro" id="IPR042120">
    <property type="entry name" value="MutL_C_dimsub"/>
</dbReference>
<evidence type="ECO:0000259" key="7">
    <source>
        <dbReference type="SMART" id="SM01340"/>
    </source>
</evidence>
<dbReference type="Gene3D" id="3.30.230.10">
    <property type="match status" value="1"/>
</dbReference>
<accession>A0A9D0ZGG9</accession>
<dbReference type="Gene3D" id="3.30.565.10">
    <property type="entry name" value="Histidine kinase-like ATPase, C-terminal domain"/>
    <property type="match status" value="1"/>
</dbReference>
<evidence type="ECO:0000259" key="6">
    <source>
        <dbReference type="SMART" id="SM00853"/>
    </source>
</evidence>
<evidence type="ECO:0000256" key="1">
    <source>
        <dbReference type="ARBA" id="ARBA00006082"/>
    </source>
</evidence>
<comment type="caution">
    <text evidence="8">The sequence shown here is derived from an EMBL/GenBank/DDBJ whole genome shotgun (WGS) entry which is preliminary data.</text>
</comment>
<dbReference type="SUPFAM" id="SSF54211">
    <property type="entry name" value="Ribosomal protein S5 domain 2-like"/>
    <property type="match status" value="1"/>
</dbReference>
<dbReference type="InterPro" id="IPR014762">
    <property type="entry name" value="DNA_mismatch_repair_CS"/>
</dbReference>
<dbReference type="Gene3D" id="3.30.1370.100">
    <property type="entry name" value="MutL, C-terminal domain, regulatory subdomain"/>
    <property type="match status" value="1"/>
</dbReference>
<dbReference type="InterPro" id="IPR020667">
    <property type="entry name" value="DNA_mismatch_repair_MutL"/>
</dbReference>
<feature type="compositionally biased region" description="Basic and acidic residues" evidence="5">
    <location>
        <begin position="456"/>
        <end position="469"/>
    </location>
</feature>
<dbReference type="Pfam" id="PF13589">
    <property type="entry name" value="HATPase_c_3"/>
    <property type="match status" value="1"/>
</dbReference>
<dbReference type="SMART" id="SM00853">
    <property type="entry name" value="MutL_C"/>
    <property type="match status" value="1"/>
</dbReference>
<evidence type="ECO:0000256" key="5">
    <source>
        <dbReference type="SAM" id="MobiDB-lite"/>
    </source>
</evidence>
<dbReference type="InterPro" id="IPR014790">
    <property type="entry name" value="MutL_C"/>
</dbReference>
<dbReference type="Proteomes" id="UP000886787">
    <property type="component" value="Unassembled WGS sequence"/>
</dbReference>
<evidence type="ECO:0000256" key="4">
    <source>
        <dbReference type="HAMAP-Rule" id="MF_00149"/>
    </source>
</evidence>
<dbReference type="SUPFAM" id="SSF118116">
    <property type="entry name" value="DNA mismatch repair protein MutL"/>
    <property type="match status" value="1"/>
</dbReference>
<organism evidence="8 9">
    <name type="scientific">Candidatus Scatavimonas merdigallinarum</name>
    <dbReference type="NCBI Taxonomy" id="2840914"/>
    <lineage>
        <taxon>Bacteria</taxon>
        <taxon>Bacillati</taxon>
        <taxon>Bacillota</taxon>
        <taxon>Clostridia</taxon>
        <taxon>Eubacteriales</taxon>
        <taxon>Oscillospiraceae</taxon>
        <taxon>Oscillospiraceae incertae sedis</taxon>
        <taxon>Candidatus Scatavimonas</taxon>
    </lineage>
</organism>
<comment type="similarity">
    <text evidence="1 4">Belongs to the DNA mismatch repair MutL/HexB family.</text>
</comment>
<dbReference type="CDD" id="cd00782">
    <property type="entry name" value="MutL_Trans"/>
    <property type="match status" value="1"/>
</dbReference>
<dbReference type="GO" id="GO:0032300">
    <property type="term" value="C:mismatch repair complex"/>
    <property type="evidence" value="ECO:0007669"/>
    <property type="project" value="InterPro"/>
</dbReference>
<dbReference type="GO" id="GO:0140664">
    <property type="term" value="F:ATP-dependent DNA damage sensor activity"/>
    <property type="evidence" value="ECO:0007669"/>
    <property type="project" value="InterPro"/>
</dbReference>
<comment type="function">
    <text evidence="4">This protein is involved in the repair of mismatches in DNA. It is required for dam-dependent methyl-directed DNA mismatch repair. May act as a 'molecular matchmaker', a protein that promotes the formation of a stable complex between two or more DNA-binding proteins in an ATP-dependent manner without itself being part of a final effector complex.</text>
</comment>
<evidence type="ECO:0000313" key="8">
    <source>
        <dbReference type="EMBL" id="HIQ79712.1"/>
    </source>
</evidence>
<dbReference type="SUPFAM" id="SSF55874">
    <property type="entry name" value="ATPase domain of HSP90 chaperone/DNA topoisomerase II/histidine kinase"/>
    <property type="match status" value="1"/>
</dbReference>
<dbReference type="Pfam" id="PF01119">
    <property type="entry name" value="DNA_mis_repair"/>
    <property type="match status" value="1"/>
</dbReference>
<keyword evidence="8" id="KW-0378">Hydrolase</keyword>
<proteinExistence type="inferred from homology"/>
<dbReference type="InterPro" id="IPR037198">
    <property type="entry name" value="MutL_C_sf"/>
</dbReference>
<keyword evidence="2 4" id="KW-0227">DNA damage</keyword>
<dbReference type="CDD" id="cd16926">
    <property type="entry name" value="HATPase_MutL-MLH-PMS-like"/>
    <property type="match status" value="1"/>
</dbReference>
<dbReference type="PROSITE" id="PS00058">
    <property type="entry name" value="DNA_MISMATCH_REPAIR_1"/>
    <property type="match status" value="1"/>
</dbReference>
<dbReference type="InterPro" id="IPR002099">
    <property type="entry name" value="MutL/Mlh/PMS"/>
</dbReference>
<dbReference type="SMART" id="SM01340">
    <property type="entry name" value="DNA_mis_repair"/>
    <property type="match status" value="1"/>
</dbReference>
<feature type="region of interest" description="Disordered" evidence="5">
    <location>
        <begin position="437"/>
        <end position="472"/>
    </location>
</feature>
<keyword evidence="3 4" id="KW-0234">DNA repair</keyword>
<dbReference type="FunFam" id="3.30.565.10:FF:000003">
    <property type="entry name" value="DNA mismatch repair endonuclease MutL"/>
    <property type="match status" value="1"/>
</dbReference>
<sequence>MGKIHVLDRHVAELIAAGEVVERPSSVVKELVENAIDAGSTAITVEIKNGGIEYIRVSDNGCGIAREDVPKAFLRHATSKVKAENDLESIATLGFRGEALASICAVSHVEILTCSEGEALGTKYSISGGEEESLTDAGCPKGTTIIVRNIFYNVPARMKFLKKDVTEANAVANVLDKIALSHPEIAVTFIRDGKQTLHTAGDGKLLSSIYTVYGREFANGLIPVDYSLEGVAVRGYVSSPQNARPNRNMQNFFINGRFVKSRTAMAAIEEACKGSVMTGKFPACVLHISLSCQAVDVNVHPAKIEVRFIQERPVFDALYHAVKSALLSGDQPKQVSLKPRDMTRSARPSNPFEFEQTCKSKFASKQEPANPLHVNHQPSLKEAAPAALEKKEDCQPQISIPKTHAFQNYVADGVNPFDLYKGRLQVSQSFIPAADANTEKKAQTAQQPKPQPVVSKETDSAPEDGKRAFTEPFEGSSTKFIGEAFRTYIIMERGEDELVFIDKHAAHERILYEKLKAEKGAGAMQYLLEPITVALNKLEYDAALQNAKAFLEAGFEIEDFGTGNILVRSAPQYLEHSDIASIVMEMAGYLLEHKNDIYAEQMDWIYHNVACRAAVKAGNINHPQELIALAERLEADPALRYCPHGRPVQIVIKKREIEKQFGRV</sequence>
<dbReference type="InterPro" id="IPR042121">
    <property type="entry name" value="MutL_C_regsub"/>
</dbReference>
<dbReference type="InterPro" id="IPR013507">
    <property type="entry name" value="DNA_mismatch_S5_2-like"/>
</dbReference>